<dbReference type="PANTHER" id="PTHR24296">
    <property type="entry name" value="CYTOCHROME P450"/>
    <property type="match status" value="1"/>
</dbReference>
<dbReference type="EMBL" id="JAVYJV010000005">
    <property type="protein sequence ID" value="KAK4371401.1"/>
    <property type="molecule type" value="Genomic_DNA"/>
</dbReference>
<name>A0AAE1SKN0_9SOLA</name>
<keyword evidence="7" id="KW-0503">Monooxygenase</keyword>
<comment type="caution">
    <text evidence="9">The sequence shown here is derived from an EMBL/GenBank/DDBJ whole genome shotgun (WGS) entry which is preliminary data.</text>
</comment>
<dbReference type="Proteomes" id="UP001291623">
    <property type="component" value="Unassembled WGS sequence"/>
</dbReference>
<proteinExistence type="inferred from homology"/>
<keyword evidence="8" id="KW-1133">Transmembrane helix</keyword>
<dbReference type="GO" id="GO:0016705">
    <property type="term" value="F:oxidoreductase activity, acting on paired donors, with incorporation or reduction of molecular oxygen"/>
    <property type="evidence" value="ECO:0007669"/>
    <property type="project" value="InterPro"/>
</dbReference>
<organism evidence="9 10">
    <name type="scientific">Anisodus tanguticus</name>
    <dbReference type="NCBI Taxonomy" id="243964"/>
    <lineage>
        <taxon>Eukaryota</taxon>
        <taxon>Viridiplantae</taxon>
        <taxon>Streptophyta</taxon>
        <taxon>Embryophyta</taxon>
        <taxon>Tracheophyta</taxon>
        <taxon>Spermatophyta</taxon>
        <taxon>Magnoliopsida</taxon>
        <taxon>eudicotyledons</taxon>
        <taxon>Gunneridae</taxon>
        <taxon>Pentapetalae</taxon>
        <taxon>asterids</taxon>
        <taxon>lamiids</taxon>
        <taxon>Solanales</taxon>
        <taxon>Solanaceae</taxon>
        <taxon>Solanoideae</taxon>
        <taxon>Hyoscyameae</taxon>
        <taxon>Anisodus</taxon>
    </lineage>
</organism>
<keyword evidence="5 6" id="KW-0408">Iron</keyword>
<keyword evidence="6 7" id="KW-0349">Heme</keyword>
<dbReference type="InterPro" id="IPR002401">
    <property type="entry name" value="Cyt_P450_E_grp-I"/>
</dbReference>
<dbReference type="GO" id="GO:0004497">
    <property type="term" value="F:monooxygenase activity"/>
    <property type="evidence" value="ECO:0007669"/>
    <property type="project" value="UniProtKB-KW"/>
</dbReference>
<evidence type="ECO:0000256" key="4">
    <source>
        <dbReference type="ARBA" id="ARBA00023002"/>
    </source>
</evidence>
<evidence type="ECO:0000313" key="9">
    <source>
        <dbReference type="EMBL" id="KAK4371401.1"/>
    </source>
</evidence>
<evidence type="ECO:0008006" key="11">
    <source>
        <dbReference type="Google" id="ProtNLM"/>
    </source>
</evidence>
<feature type="transmembrane region" description="Helical" evidence="8">
    <location>
        <begin position="12"/>
        <end position="32"/>
    </location>
</feature>
<evidence type="ECO:0000256" key="8">
    <source>
        <dbReference type="SAM" id="Phobius"/>
    </source>
</evidence>
<evidence type="ECO:0000256" key="2">
    <source>
        <dbReference type="ARBA" id="ARBA00010617"/>
    </source>
</evidence>
<protein>
    <recommendedName>
        <fullName evidence="11">Alkane hydroxylase MAH1-like</fullName>
    </recommendedName>
</protein>
<dbReference type="SUPFAM" id="SSF48264">
    <property type="entry name" value="Cytochrome P450"/>
    <property type="match status" value="1"/>
</dbReference>
<feature type="binding site" description="axial binding residue" evidence="6">
    <location>
        <position position="462"/>
    </location>
    <ligand>
        <name>heme</name>
        <dbReference type="ChEBI" id="CHEBI:30413"/>
    </ligand>
    <ligandPart>
        <name>Fe</name>
        <dbReference type="ChEBI" id="CHEBI:18248"/>
    </ligandPart>
</feature>
<sequence>MEEIAFSSLLTSIGYLESLIAIFFFLLFWALADNKHGLPRNCPIFGMFPSLLLHIHRIHERSTEVLSRTGGTFFLKGLWFTNMDILGTVDPANVHYIMSANFPNFPKGQELKKIFDVLGDGIFNSDLDLWKDQRKLAREMIIHQRFHKCLIKTTWDKVENGLIPVLELVSKEDRVLDLQDVFKRLTFDTTCILLTGFDPGCLSLQLAHVPFLNAMDDVKDVCFVRHLLPQSVWKLQQWLGIGPEKKLSKAWEVLDYVIGQYVSMKRDELSNATNSKEDEEGYDLLTSYIVNAGETTTGLKFDDKFLRDTMLNFMFAGRDTVASGLTWFIWLVVTHPEIEKKIREELTVIIPVGEGEKRRLFKTDEVKNAIYLHAALCDSLRLYPPVAFQRKTPLEPDILPSGHHVHPNMRVMIPLYAMGRMESIWGNDASEFKPERWISNRGAVKHEPSYKFFSFNAGPRTCIGKEVAFTQMKIVAATIIHNYQIEMMKGHAVCPNFSVMLYMKHGFKVRIKRRWT</sequence>
<evidence type="ECO:0000256" key="7">
    <source>
        <dbReference type="RuleBase" id="RU000461"/>
    </source>
</evidence>
<accession>A0AAE1SKN0</accession>
<evidence type="ECO:0000313" key="10">
    <source>
        <dbReference type="Proteomes" id="UP001291623"/>
    </source>
</evidence>
<keyword evidence="3 6" id="KW-0479">Metal-binding</keyword>
<dbReference type="InterPro" id="IPR017972">
    <property type="entry name" value="Cyt_P450_CS"/>
</dbReference>
<dbReference type="InterPro" id="IPR001128">
    <property type="entry name" value="Cyt_P450"/>
</dbReference>
<keyword evidence="4 7" id="KW-0560">Oxidoreductase</keyword>
<keyword evidence="10" id="KW-1185">Reference proteome</keyword>
<keyword evidence="8" id="KW-0472">Membrane</keyword>
<dbReference type="AlphaFoldDB" id="A0AAE1SKN0"/>
<dbReference type="CDD" id="cd11064">
    <property type="entry name" value="CYP86A"/>
    <property type="match status" value="1"/>
</dbReference>
<evidence type="ECO:0000256" key="5">
    <source>
        <dbReference type="ARBA" id="ARBA00023004"/>
    </source>
</evidence>
<reference evidence="9" key="1">
    <citation type="submission" date="2023-12" db="EMBL/GenBank/DDBJ databases">
        <title>Genome assembly of Anisodus tanguticus.</title>
        <authorList>
            <person name="Wang Y.-J."/>
        </authorList>
    </citation>
    <scope>NUCLEOTIDE SEQUENCE</scope>
    <source>
        <strain evidence="9">KB-2021</strain>
        <tissue evidence="9">Leaf</tissue>
    </source>
</reference>
<evidence type="ECO:0000256" key="3">
    <source>
        <dbReference type="ARBA" id="ARBA00022723"/>
    </source>
</evidence>
<dbReference type="GO" id="GO:0006629">
    <property type="term" value="P:lipid metabolic process"/>
    <property type="evidence" value="ECO:0007669"/>
    <property type="project" value="UniProtKB-ARBA"/>
</dbReference>
<evidence type="ECO:0000256" key="1">
    <source>
        <dbReference type="ARBA" id="ARBA00001971"/>
    </source>
</evidence>
<dbReference type="PRINTS" id="PR00463">
    <property type="entry name" value="EP450I"/>
</dbReference>
<dbReference type="PROSITE" id="PS00086">
    <property type="entry name" value="CYTOCHROME_P450"/>
    <property type="match status" value="1"/>
</dbReference>
<dbReference type="GO" id="GO:0020037">
    <property type="term" value="F:heme binding"/>
    <property type="evidence" value="ECO:0007669"/>
    <property type="project" value="InterPro"/>
</dbReference>
<comment type="cofactor">
    <cofactor evidence="1 6">
        <name>heme</name>
        <dbReference type="ChEBI" id="CHEBI:30413"/>
    </cofactor>
</comment>
<dbReference type="GO" id="GO:0005506">
    <property type="term" value="F:iron ion binding"/>
    <property type="evidence" value="ECO:0007669"/>
    <property type="project" value="InterPro"/>
</dbReference>
<gene>
    <name evidence="9" type="ORF">RND71_010876</name>
</gene>
<evidence type="ECO:0000256" key="6">
    <source>
        <dbReference type="PIRSR" id="PIRSR602401-1"/>
    </source>
</evidence>
<dbReference type="PRINTS" id="PR00385">
    <property type="entry name" value="P450"/>
</dbReference>
<comment type="similarity">
    <text evidence="2 7">Belongs to the cytochrome P450 family.</text>
</comment>
<dbReference type="Gene3D" id="1.10.630.10">
    <property type="entry name" value="Cytochrome P450"/>
    <property type="match status" value="1"/>
</dbReference>
<keyword evidence="8" id="KW-0812">Transmembrane</keyword>
<dbReference type="Pfam" id="PF00067">
    <property type="entry name" value="p450"/>
    <property type="match status" value="1"/>
</dbReference>
<dbReference type="InterPro" id="IPR036396">
    <property type="entry name" value="Cyt_P450_sf"/>
</dbReference>